<dbReference type="Proteomes" id="UP000051451">
    <property type="component" value="Unassembled WGS sequence"/>
</dbReference>
<dbReference type="EMBL" id="AZGB01000003">
    <property type="protein sequence ID" value="KRM07994.1"/>
    <property type="molecule type" value="Genomic_DNA"/>
</dbReference>
<organism evidence="1 2">
    <name type="scientific">Liquorilactobacillus ghanensis DSM 18630</name>
    <dbReference type="NCBI Taxonomy" id="1423750"/>
    <lineage>
        <taxon>Bacteria</taxon>
        <taxon>Bacillati</taxon>
        <taxon>Bacillota</taxon>
        <taxon>Bacilli</taxon>
        <taxon>Lactobacillales</taxon>
        <taxon>Lactobacillaceae</taxon>
        <taxon>Liquorilactobacillus</taxon>
    </lineage>
</organism>
<evidence type="ECO:0000313" key="1">
    <source>
        <dbReference type="EMBL" id="KRM07994.1"/>
    </source>
</evidence>
<reference evidence="1 2" key="1">
    <citation type="journal article" date="2015" name="Genome Announc.">
        <title>Expanding the biotechnology potential of lactobacilli through comparative genomics of 213 strains and associated genera.</title>
        <authorList>
            <person name="Sun Z."/>
            <person name="Harris H.M."/>
            <person name="McCann A."/>
            <person name="Guo C."/>
            <person name="Argimon S."/>
            <person name="Zhang W."/>
            <person name="Yang X."/>
            <person name="Jeffery I.B."/>
            <person name="Cooney J.C."/>
            <person name="Kagawa T.F."/>
            <person name="Liu W."/>
            <person name="Song Y."/>
            <person name="Salvetti E."/>
            <person name="Wrobel A."/>
            <person name="Rasinkangas P."/>
            <person name="Parkhill J."/>
            <person name="Rea M.C."/>
            <person name="O'Sullivan O."/>
            <person name="Ritari J."/>
            <person name="Douillard F.P."/>
            <person name="Paul Ross R."/>
            <person name="Yang R."/>
            <person name="Briner A.E."/>
            <person name="Felis G.E."/>
            <person name="de Vos W.M."/>
            <person name="Barrangou R."/>
            <person name="Klaenhammer T.R."/>
            <person name="Caufield P.W."/>
            <person name="Cui Y."/>
            <person name="Zhang H."/>
            <person name="O'Toole P.W."/>
        </authorList>
    </citation>
    <scope>NUCLEOTIDE SEQUENCE [LARGE SCALE GENOMIC DNA]</scope>
    <source>
        <strain evidence="1 2">DSM 18630</strain>
    </source>
</reference>
<comment type="caution">
    <text evidence="1">The sequence shown here is derived from an EMBL/GenBank/DDBJ whole genome shotgun (WGS) entry which is preliminary data.</text>
</comment>
<gene>
    <name evidence="1" type="ORF">FC89_GL002104</name>
</gene>
<dbReference type="GeneID" id="98318044"/>
<accession>A0A0R1VQF0</accession>
<protein>
    <submittedName>
        <fullName evidence="1">Uncharacterized protein</fullName>
    </submittedName>
</protein>
<proteinExistence type="predicted"/>
<dbReference type="PATRIC" id="fig|1423750.3.peg.2145"/>
<keyword evidence="2" id="KW-1185">Reference proteome</keyword>
<dbReference type="STRING" id="1423750.FC89_GL002104"/>
<name>A0A0R1VQF0_9LACO</name>
<dbReference type="AlphaFoldDB" id="A0A0R1VQF0"/>
<sequence>MPEETKIKFLDEKTVNELHQKNRIDLPRMELQDNKEQLTTDLVMTYENPLWRDIMYAQLYRQSAALSFMADGKEYAMLEFQEPSDDEADKLIASCHEVHEYIGQLEFNLKLDHLPVRSVWDVTEDEEAADGLVEKERVYSLMRYKRKIKRNLRRQKDLVIVGFKAYRSGRLLEHVDQLSSQFDNNELLARYTEWLNTDE</sequence>
<dbReference type="OrthoDB" id="9952702at2"/>
<dbReference type="RefSeq" id="WP_057870781.1">
    <property type="nucleotide sequence ID" value="NZ_AZGB01000003.1"/>
</dbReference>
<evidence type="ECO:0000313" key="2">
    <source>
        <dbReference type="Proteomes" id="UP000051451"/>
    </source>
</evidence>